<sequence length="184" mass="19919">MTPTSAPPGPAAPPPAMADLPGVIDVEASGFGRGSYPIEVGFVLPDGATVCTLVKPPPHWTHWDGQAESLHGLTRELLDQHGRAPRDVAVLLNQHLAGTVIYCDSWAHDYAWLAVLFEEAGMAPAFRLRHLHELLSDADAAEWDQACADARVALSVGRHRASTDARVLQLALGRLRQRRRVEAS</sequence>
<organism evidence="1 2">
    <name type="scientific">Ideonella margarita</name>
    <dbReference type="NCBI Taxonomy" id="2984191"/>
    <lineage>
        <taxon>Bacteria</taxon>
        <taxon>Pseudomonadati</taxon>
        <taxon>Pseudomonadota</taxon>
        <taxon>Betaproteobacteria</taxon>
        <taxon>Burkholderiales</taxon>
        <taxon>Sphaerotilaceae</taxon>
        <taxon>Ideonella</taxon>
    </lineage>
</organism>
<accession>A0ABU9C9E1</accession>
<dbReference type="SUPFAM" id="SSF53098">
    <property type="entry name" value="Ribonuclease H-like"/>
    <property type="match status" value="1"/>
</dbReference>
<proteinExistence type="predicted"/>
<protein>
    <recommendedName>
        <fullName evidence="3">Exonuclease</fullName>
    </recommendedName>
</protein>
<dbReference type="InterPro" id="IPR036397">
    <property type="entry name" value="RNaseH_sf"/>
</dbReference>
<keyword evidence="2" id="KW-1185">Reference proteome</keyword>
<dbReference type="EMBL" id="JBBUTI010000009">
    <property type="protein sequence ID" value="MEK8047551.1"/>
    <property type="molecule type" value="Genomic_DNA"/>
</dbReference>
<dbReference type="Gene3D" id="3.30.420.10">
    <property type="entry name" value="Ribonuclease H-like superfamily/Ribonuclease H"/>
    <property type="match status" value="1"/>
</dbReference>
<dbReference type="RefSeq" id="WP_341399857.1">
    <property type="nucleotide sequence ID" value="NZ_JBBUTI010000009.1"/>
</dbReference>
<comment type="caution">
    <text evidence="1">The sequence shown here is derived from an EMBL/GenBank/DDBJ whole genome shotgun (WGS) entry which is preliminary data.</text>
</comment>
<name>A0ABU9C9E1_9BURK</name>
<gene>
    <name evidence="1" type="ORF">AACH00_14415</name>
</gene>
<dbReference type="Proteomes" id="UP001379945">
    <property type="component" value="Unassembled WGS sequence"/>
</dbReference>
<evidence type="ECO:0000313" key="2">
    <source>
        <dbReference type="Proteomes" id="UP001379945"/>
    </source>
</evidence>
<reference evidence="1 2" key="1">
    <citation type="submission" date="2024-04" db="EMBL/GenBank/DDBJ databases">
        <title>Novel species of the genus Ideonella isolated from streams.</title>
        <authorList>
            <person name="Lu H."/>
        </authorList>
    </citation>
    <scope>NUCLEOTIDE SEQUENCE [LARGE SCALE GENOMIC DNA]</scope>
    <source>
        <strain evidence="1 2">LYT19W</strain>
    </source>
</reference>
<evidence type="ECO:0000313" key="1">
    <source>
        <dbReference type="EMBL" id="MEK8047551.1"/>
    </source>
</evidence>
<evidence type="ECO:0008006" key="3">
    <source>
        <dbReference type="Google" id="ProtNLM"/>
    </source>
</evidence>
<dbReference type="InterPro" id="IPR012337">
    <property type="entry name" value="RNaseH-like_sf"/>
</dbReference>